<protein>
    <submittedName>
        <fullName evidence="10">B12-binding domain-containing radical SAM protein</fullName>
    </submittedName>
</protein>
<dbReference type="GO" id="GO:0031419">
    <property type="term" value="F:cobalamin binding"/>
    <property type="evidence" value="ECO:0007669"/>
    <property type="project" value="InterPro"/>
</dbReference>
<keyword evidence="4" id="KW-0949">S-adenosyl-L-methionine</keyword>
<dbReference type="InterPro" id="IPR034466">
    <property type="entry name" value="Methyltransferase_Class_B"/>
</dbReference>
<dbReference type="SFLD" id="SFLDG01082">
    <property type="entry name" value="B12-binding_domain_containing"/>
    <property type="match status" value="1"/>
</dbReference>
<evidence type="ECO:0000313" key="11">
    <source>
        <dbReference type="Proteomes" id="UP000579250"/>
    </source>
</evidence>
<organism evidence="10 11">
    <name type="scientific">Actinomadura latina</name>
    <dbReference type="NCBI Taxonomy" id="163603"/>
    <lineage>
        <taxon>Bacteria</taxon>
        <taxon>Bacillati</taxon>
        <taxon>Actinomycetota</taxon>
        <taxon>Actinomycetes</taxon>
        <taxon>Streptosporangiales</taxon>
        <taxon>Thermomonosporaceae</taxon>
        <taxon>Actinomadura</taxon>
    </lineage>
</organism>
<evidence type="ECO:0000256" key="1">
    <source>
        <dbReference type="ARBA" id="ARBA00001966"/>
    </source>
</evidence>
<keyword evidence="2" id="KW-0489">Methyltransferase</keyword>
<sequence length="495" mass="54548">MQDRALLISPAYDASVYTSAESLGLRSVAAALAVEGADVRIVEQCPPEAPSPVNEWAWGARLIGIGVLFTRQIPAALELTASLRSVAPAAHIVLGGQGVQFLWQRVLQDCPALDSVCLYEGEQTVGELWHALRERKSFGTIKGLAHRRGGTVIAEPRPPVTDLDALPFPHREPGPYPSGLATVSTSRGCMAHCTFCQSGNYGNRYHRLPKWRARSAANIAAELTNLIREHQITAVSFVDDDFFGGDGQGNERAYELARLLHTLPGGIHFSIECRINELDEPLFQALRAAGLRRVLIGIEAANEADLALFAKKTTNAQAARAISSLRSLDIDFSLGFIMFQPLSSLDAIGENLTFLHRHRVAAHRQLVNRLELYPAAPLTRYFQRKGVELREEGYRIEYEFSDPAVTLLRRAFMEVLKPYIRVERACQAALFQAVTHGQGESSRRLREHAADICEALSSHALKCWERVAADSDPGQDPALKSEVSEEVRRLTATIS</sequence>
<evidence type="ECO:0000256" key="3">
    <source>
        <dbReference type="ARBA" id="ARBA00022679"/>
    </source>
</evidence>
<dbReference type="Proteomes" id="UP000579250">
    <property type="component" value="Unassembled WGS sequence"/>
</dbReference>
<evidence type="ECO:0000259" key="9">
    <source>
        <dbReference type="PROSITE" id="PS51918"/>
    </source>
</evidence>
<keyword evidence="7" id="KW-0411">Iron-sulfur</keyword>
<keyword evidence="3" id="KW-0808">Transferase</keyword>
<dbReference type="Gene3D" id="3.80.30.20">
    <property type="entry name" value="tm_1862 like domain"/>
    <property type="match status" value="1"/>
</dbReference>
<dbReference type="GO" id="GO:0046872">
    <property type="term" value="F:metal ion binding"/>
    <property type="evidence" value="ECO:0007669"/>
    <property type="project" value="UniProtKB-KW"/>
</dbReference>
<dbReference type="InterPro" id="IPR006638">
    <property type="entry name" value="Elp3/MiaA/NifB-like_rSAM"/>
</dbReference>
<name>A0A846Z488_9ACTN</name>
<dbReference type="InterPro" id="IPR023404">
    <property type="entry name" value="rSAM_horseshoe"/>
</dbReference>
<evidence type="ECO:0000256" key="6">
    <source>
        <dbReference type="ARBA" id="ARBA00023004"/>
    </source>
</evidence>
<dbReference type="GO" id="GO:0051539">
    <property type="term" value="F:4 iron, 4 sulfur cluster binding"/>
    <property type="evidence" value="ECO:0007669"/>
    <property type="project" value="UniProtKB-KW"/>
</dbReference>
<evidence type="ECO:0000256" key="2">
    <source>
        <dbReference type="ARBA" id="ARBA00022603"/>
    </source>
</evidence>
<dbReference type="Pfam" id="PF04055">
    <property type="entry name" value="Radical_SAM"/>
    <property type="match status" value="1"/>
</dbReference>
<dbReference type="GO" id="GO:0005829">
    <property type="term" value="C:cytosol"/>
    <property type="evidence" value="ECO:0007669"/>
    <property type="project" value="TreeGrafter"/>
</dbReference>
<dbReference type="PANTHER" id="PTHR43409:SF7">
    <property type="entry name" value="BLL1977 PROTEIN"/>
    <property type="match status" value="1"/>
</dbReference>
<dbReference type="AlphaFoldDB" id="A0A846Z488"/>
<evidence type="ECO:0000259" key="8">
    <source>
        <dbReference type="PROSITE" id="PS51332"/>
    </source>
</evidence>
<gene>
    <name evidence="10" type="ORF">HGB48_17290</name>
</gene>
<feature type="domain" description="B12-binding" evidence="8">
    <location>
        <begin position="2"/>
        <end position="139"/>
    </location>
</feature>
<keyword evidence="5" id="KW-0479">Metal-binding</keyword>
<evidence type="ECO:0000256" key="7">
    <source>
        <dbReference type="ARBA" id="ARBA00023014"/>
    </source>
</evidence>
<dbReference type="RefSeq" id="WP_083946615.1">
    <property type="nucleotide sequence ID" value="NZ_JAAXPI010000022.1"/>
</dbReference>
<dbReference type="PROSITE" id="PS51918">
    <property type="entry name" value="RADICAL_SAM"/>
    <property type="match status" value="1"/>
</dbReference>
<dbReference type="CDD" id="cd01335">
    <property type="entry name" value="Radical_SAM"/>
    <property type="match status" value="1"/>
</dbReference>
<accession>A0A846Z488</accession>
<keyword evidence="11" id="KW-1185">Reference proteome</keyword>
<evidence type="ECO:0000313" key="10">
    <source>
        <dbReference type="EMBL" id="NKZ05485.1"/>
    </source>
</evidence>
<evidence type="ECO:0000256" key="4">
    <source>
        <dbReference type="ARBA" id="ARBA00022691"/>
    </source>
</evidence>
<dbReference type="InterPro" id="IPR051198">
    <property type="entry name" value="BchE-like"/>
</dbReference>
<dbReference type="InterPro" id="IPR006158">
    <property type="entry name" value="Cobalamin-bd"/>
</dbReference>
<dbReference type="SUPFAM" id="SSF102114">
    <property type="entry name" value="Radical SAM enzymes"/>
    <property type="match status" value="1"/>
</dbReference>
<keyword evidence="6" id="KW-0408">Iron</keyword>
<dbReference type="SFLD" id="SFLDS00029">
    <property type="entry name" value="Radical_SAM"/>
    <property type="match status" value="1"/>
</dbReference>
<dbReference type="SFLD" id="SFLDG01123">
    <property type="entry name" value="methyltransferase_(Class_B)"/>
    <property type="match status" value="1"/>
</dbReference>
<dbReference type="Gene3D" id="3.40.50.280">
    <property type="entry name" value="Cobalamin-binding domain"/>
    <property type="match status" value="1"/>
</dbReference>
<reference evidence="10 11" key="1">
    <citation type="submission" date="2020-04" db="EMBL/GenBank/DDBJ databases">
        <title>MicrobeNet Type strains.</title>
        <authorList>
            <person name="Nicholson A.C."/>
        </authorList>
    </citation>
    <scope>NUCLEOTIDE SEQUENCE [LARGE SCALE GENOMIC DNA]</scope>
    <source>
        <strain evidence="10 11">ATCC BAA-277</strain>
    </source>
</reference>
<dbReference type="InterPro" id="IPR007197">
    <property type="entry name" value="rSAM"/>
</dbReference>
<dbReference type="SMART" id="SM00729">
    <property type="entry name" value="Elp3"/>
    <property type="match status" value="1"/>
</dbReference>
<dbReference type="GO" id="GO:0003824">
    <property type="term" value="F:catalytic activity"/>
    <property type="evidence" value="ECO:0007669"/>
    <property type="project" value="InterPro"/>
</dbReference>
<evidence type="ECO:0000256" key="5">
    <source>
        <dbReference type="ARBA" id="ARBA00022723"/>
    </source>
</evidence>
<dbReference type="PANTHER" id="PTHR43409">
    <property type="entry name" value="ANAEROBIC MAGNESIUM-PROTOPORPHYRIN IX MONOMETHYL ESTER CYCLASE-RELATED"/>
    <property type="match status" value="1"/>
</dbReference>
<dbReference type="InterPro" id="IPR058240">
    <property type="entry name" value="rSAM_sf"/>
</dbReference>
<comment type="cofactor">
    <cofactor evidence="1">
        <name>[4Fe-4S] cluster</name>
        <dbReference type="ChEBI" id="CHEBI:49883"/>
    </cofactor>
</comment>
<proteinExistence type="predicted"/>
<dbReference type="EMBL" id="JAAXPI010000022">
    <property type="protein sequence ID" value="NKZ05485.1"/>
    <property type="molecule type" value="Genomic_DNA"/>
</dbReference>
<dbReference type="PROSITE" id="PS51332">
    <property type="entry name" value="B12_BINDING"/>
    <property type="match status" value="1"/>
</dbReference>
<feature type="domain" description="Radical SAM core" evidence="9">
    <location>
        <begin position="175"/>
        <end position="395"/>
    </location>
</feature>
<dbReference type="Pfam" id="PF02310">
    <property type="entry name" value="B12-binding"/>
    <property type="match status" value="1"/>
</dbReference>
<comment type="caution">
    <text evidence="10">The sequence shown here is derived from an EMBL/GenBank/DDBJ whole genome shotgun (WGS) entry which is preliminary data.</text>
</comment>